<reference evidence="2" key="2">
    <citation type="submission" date="2015-01" db="EMBL/GenBank/DDBJ databases">
        <title>Evolutionary Origins and Diversification of the Mycorrhizal Mutualists.</title>
        <authorList>
            <consortium name="DOE Joint Genome Institute"/>
            <consortium name="Mycorrhizal Genomics Consortium"/>
            <person name="Kohler A."/>
            <person name="Kuo A."/>
            <person name="Nagy L.G."/>
            <person name="Floudas D."/>
            <person name="Copeland A."/>
            <person name="Barry K.W."/>
            <person name="Cichocki N."/>
            <person name="Veneault-Fourrey C."/>
            <person name="LaButti K."/>
            <person name="Lindquist E.A."/>
            <person name="Lipzen A."/>
            <person name="Lundell T."/>
            <person name="Morin E."/>
            <person name="Murat C."/>
            <person name="Riley R."/>
            <person name="Ohm R."/>
            <person name="Sun H."/>
            <person name="Tunlid A."/>
            <person name="Henrissat B."/>
            <person name="Grigoriev I.V."/>
            <person name="Hibbett D.S."/>
            <person name="Martin F."/>
        </authorList>
    </citation>
    <scope>NUCLEOTIDE SEQUENCE [LARGE SCALE GENOMIC DNA]</scope>
    <source>
        <strain evidence="2">Ve08.2h10</strain>
    </source>
</reference>
<gene>
    <name evidence="1" type="ORF">PAXRUDRAFT_450912</name>
</gene>
<proteinExistence type="predicted"/>
<sequence length="163" mass="18251">MGNEGFKGGDLCCMLCFGGKLRNEGTRPSQDMYKSICRERGKRREVRQTPTWPSYSRQGACSISVQLRNDLDGQECSRYPVPRRPAVYSGITYRSSCHSPESKTAHAIYHSRKSSTLTCVADLPRTDSLAEVAFMKARLSTVNSLDFYPTENAAKRHTVNSSE</sequence>
<reference evidence="1 2" key="1">
    <citation type="submission" date="2014-04" db="EMBL/GenBank/DDBJ databases">
        <authorList>
            <consortium name="DOE Joint Genome Institute"/>
            <person name="Kuo A."/>
            <person name="Kohler A."/>
            <person name="Jargeat P."/>
            <person name="Nagy L.G."/>
            <person name="Floudas D."/>
            <person name="Copeland A."/>
            <person name="Barry K.W."/>
            <person name="Cichocki N."/>
            <person name="Veneault-Fourrey C."/>
            <person name="LaButti K."/>
            <person name="Lindquist E.A."/>
            <person name="Lipzen A."/>
            <person name="Lundell T."/>
            <person name="Morin E."/>
            <person name="Murat C."/>
            <person name="Sun H."/>
            <person name="Tunlid A."/>
            <person name="Henrissat B."/>
            <person name="Grigoriev I.V."/>
            <person name="Hibbett D.S."/>
            <person name="Martin F."/>
            <person name="Nordberg H.P."/>
            <person name="Cantor M.N."/>
            <person name="Hua S.X."/>
        </authorList>
    </citation>
    <scope>NUCLEOTIDE SEQUENCE [LARGE SCALE GENOMIC DNA]</scope>
    <source>
        <strain evidence="1 2">Ve08.2h10</strain>
    </source>
</reference>
<dbReference type="HOGENOM" id="CLU_1627625_0_0_1"/>
<dbReference type="AlphaFoldDB" id="A0A0D0BY14"/>
<name>A0A0D0BY14_9AGAM</name>
<evidence type="ECO:0000313" key="1">
    <source>
        <dbReference type="EMBL" id="KIK76062.1"/>
    </source>
</evidence>
<organism evidence="1 2">
    <name type="scientific">Paxillus rubicundulus Ve08.2h10</name>
    <dbReference type="NCBI Taxonomy" id="930991"/>
    <lineage>
        <taxon>Eukaryota</taxon>
        <taxon>Fungi</taxon>
        <taxon>Dikarya</taxon>
        <taxon>Basidiomycota</taxon>
        <taxon>Agaricomycotina</taxon>
        <taxon>Agaricomycetes</taxon>
        <taxon>Agaricomycetidae</taxon>
        <taxon>Boletales</taxon>
        <taxon>Paxilineae</taxon>
        <taxon>Paxillaceae</taxon>
        <taxon>Paxillus</taxon>
    </lineage>
</organism>
<accession>A0A0D0BY14</accession>
<evidence type="ECO:0000313" key="2">
    <source>
        <dbReference type="Proteomes" id="UP000054538"/>
    </source>
</evidence>
<protein>
    <submittedName>
        <fullName evidence="1">Uncharacterized protein</fullName>
    </submittedName>
</protein>
<dbReference type="InParanoid" id="A0A0D0BY14"/>
<dbReference type="EMBL" id="KN827693">
    <property type="protein sequence ID" value="KIK76062.1"/>
    <property type="molecule type" value="Genomic_DNA"/>
</dbReference>
<dbReference type="Proteomes" id="UP000054538">
    <property type="component" value="Unassembled WGS sequence"/>
</dbReference>
<keyword evidence="2" id="KW-1185">Reference proteome</keyword>